<dbReference type="EMBL" id="FP565813">
    <property type="protein sequence ID" value="CBH22851.1"/>
    <property type="molecule type" value="Genomic_DNA"/>
</dbReference>
<dbReference type="Pfam" id="PF13426">
    <property type="entry name" value="PAS_9"/>
    <property type="match status" value="1"/>
</dbReference>
<dbReference type="InterPro" id="IPR005467">
    <property type="entry name" value="His_kinase_dom"/>
</dbReference>
<dbReference type="Pfam" id="PF08448">
    <property type="entry name" value="PAS_4"/>
    <property type="match status" value="4"/>
</dbReference>
<feature type="domain" description="Response regulatory" evidence="18">
    <location>
        <begin position="1236"/>
        <end position="1351"/>
    </location>
</feature>
<reference evidence="23" key="2">
    <citation type="submission" date="2010-04" db="EMBL/GenBank/DDBJ databases">
        <title>Genome sequence of Salinibacter ruber M8.</title>
        <authorList>
            <consortium name="Genoscope"/>
        </authorList>
    </citation>
    <scope>NUCLEOTIDE SEQUENCE [LARGE SCALE GENOMIC DNA]</scope>
    <source>
        <strain evidence="23">M8</strain>
        <plasmid evidence="23">pSR84</plasmid>
    </source>
</reference>
<dbReference type="NCBIfam" id="TIGR00229">
    <property type="entry name" value="sensory_box"/>
    <property type="match status" value="4"/>
</dbReference>
<evidence type="ECO:0000256" key="10">
    <source>
        <dbReference type="ARBA" id="ARBA00022840"/>
    </source>
</evidence>
<dbReference type="KEGG" id="srm:SRM_p84045"/>
<dbReference type="Pfam" id="PF01627">
    <property type="entry name" value="Hpt"/>
    <property type="match status" value="1"/>
</dbReference>
<feature type="domain" description="PAC" evidence="20">
    <location>
        <begin position="756"/>
        <end position="806"/>
    </location>
</feature>
<keyword evidence="9 22" id="KW-0418">Kinase</keyword>
<evidence type="ECO:0000256" key="13">
    <source>
        <dbReference type="PROSITE-ProRule" id="PRU00110"/>
    </source>
</evidence>
<keyword evidence="8" id="KW-0812">Transmembrane</keyword>
<dbReference type="SUPFAM" id="SSF47384">
    <property type="entry name" value="Homodimeric domain of signal transducing histidine kinase"/>
    <property type="match status" value="1"/>
</dbReference>
<dbReference type="InterPro" id="IPR036097">
    <property type="entry name" value="HisK_dim/P_sf"/>
</dbReference>
<evidence type="ECO:0000259" key="18">
    <source>
        <dbReference type="PROSITE" id="PS50110"/>
    </source>
</evidence>
<dbReference type="InterPro" id="IPR035965">
    <property type="entry name" value="PAS-like_dom_sf"/>
</dbReference>
<dbReference type="InterPro" id="IPR011006">
    <property type="entry name" value="CheY-like_superfamily"/>
</dbReference>
<dbReference type="EC" id="2.7.13.3" evidence="3"/>
<feature type="domain" description="PAS" evidence="19">
    <location>
        <begin position="436"/>
        <end position="478"/>
    </location>
</feature>
<comment type="catalytic activity">
    <reaction evidence="1">
        <text>ATP + protein L-histidine = ADP + protein N-phospho-L-histidine.</text>
        <dbReference type="EC" id="2.7.13.3"/>
    </reaction>
</comment>
<dbReference type="SMART" id="SM00388">
    <property type="entry name" value="HisKA"/>
    <property type="match status" value="1"/>
</dbReference>
<dbReference type="Proteomes" id="UP000000933">
    <property type="component" value="Plasmid pSR84"/>
</dbReference>
<keyword evidence="6 14" id="KW-0597">Phosphoprotein</keyword>
<dbReference type="InterPro" id="IPR001610">
    <property type="entry name" value="PAC"/>
</dbReference>
<feature type="coiled-coil region" evidence="15">
    <location>
        <begin position="164"/>
        <end position="195"/>
    </location>
</feature>
<keyword evidence="5" id="KW-0997">Cell inner membrane</keyword>
<dbReference type="PROSITE" id="PS50109">
    <property type="entry name" value="HIS_KIN"/>
    <property type="match status" value="1"/>
</dbReference>
<keyword evidence="22" id="KW-0614">Plasmid</keyword>
<dbReference type="PROSITE" id="PS50113">
    <property type="entry name" value="PAC"/>
    <property type="match status" value="4"/>
</dbReference>
<evidence type="ECO:0000256" key="1">
    <source>
        <dbReference type="ARBA" id="ARBA00000085"/>
    </source>
</evidence>
<feature type="domain" description="PAS" evidence="19">
    <location>
        <begin position="559"/>
        <end position="629"/>
    </location>
</feature>
<reference evidence="22 23" key="1">
    <citation type="journal article" date="2010" name="ISME J.">
        <title>Fine-scale evolution: genomic, phenotypic and ecological differentiation in two coexisting Salinibacter ruber strains.</title>
        <authorList>
            <person name="Pena A."/>
            <person name="Teeling H."/>
            <person name="Huerta-Cepas J."/>
            <person name="Santos F."/>
            <person name="Yarza P."/>
            <person name="Brito-Echeverria J."/>
            <person name="Lucio M."/>
            <person name="Schmitt-Kopplin P."/>
            <person name="Meseguer I."/>
            <person name="Schenowitz C."/>
            <person name="Dossat C."/>
            <person name="Barbe V."/>
            <person name="Dopazo J."/>
            <person name="Rossello-Mora R."/>
            <person name="Schuler M."/>
            <person name="Glockner F.O."/>
            <person name="Amann R."/>
            <person name="Gabaldon T."/>
            <person name="Anton J."/>
        </authorList>
    </citation>
    <scope>NUCLEOTIDE SEQUENCE [LARGE SCALE GENOMIC DNA]</scope>
    <source>
        <strain evidence="22 23">M8</strain>
        <plasmid evidence="23">pSR84</plasmid>
    </source>
</reference>
<dbReference type="SUPFAM" id="SSF55785">
    <property type="entry name" value="PYP-like sensor domain (PAS domain)"/>
    <property type="match status" value="6"/>
</dbReference>
<dbReference type="PROSITE" id="PS50112">
    <property type="entry name" value="PAS"/>
    <property type="match status" value="3"/>
</dbReference>
<comment type="subcellular location">
    <subcellularLocation>
        <location evidence="2">Cell inner membrane</location>
        <topology evidence="2">Multi-pass membrane protein</topology>
    </subcellularLocation>
</comment>
<sequence>MPDSSELIDQLSLLYELSLSVGATLEPVENAAAFAGTLAARKDLEGVAVWRRNEEGEGLHLLHATPASYAEAEALPADHALVQRLRADASVSVHASDPEFESLATGRAARGGALAALRLGDLGFLGLHDSRREAPFPPRELRQLDPVLVKLEQALRGGRSHQQLEEEVERRVRTEEALRRSRSQLSALIQNLQDAVLLENEDRELLLANQAFCDLFEIPKPPEALPGADCGAVAEAAEDLFADPTALSDRVESILTAGEPVSAETLHLNDGRILERDYVPIDLDDETTGHLWKYRDVTEQRRLDARLQERERAYRRLVESASDIIYRCDRDGCFTYVNPVATEVTGYAHDELVGQHFTALVHPDHRERLVHFYENQINEEIPDTRREFPIVTAEGDKRWVSQQVQLVREDGAVVGVQAIARDITERKRAVEALQESEARFRIMFERHSAPMLLIDPESGAIRDANASAAEFYGYTDEEWERLHVQDLNDLPADEVAARRADAEGGEQNRFIFPHRLKSGEARTVEVRSTPIEVNGTALLFSIIHDITAREEAREKLRRSRRKFKTLFETSHDAIFLIDPEGHILDVNERATELFQMDRERLLKKTVPDLHPPDVLDRVASALEQVEAGESVRLEIPIRRSDGTRLQTDISATPMQIGDRTLVQAVMRDITERKEAEEQLRRSEERWRRLVESNRDPIQITVDGTIRYINPAGARIFGAEAPEEIIGRSPTDFAAKPDVLEKLRARNRQLARGEPTEPMEHTIQRLDGEERTVVSYAQPIEYKGESAAQTVIRDVTEQREAEEELRHLKDFYEQVLNAMPIDLAIFGPEGRYEYVTPGAISDPERREHVIGMTDVEYARVRGNDVDAARRRLETIRRVARTRETEQFEETIEDHNGNPQHFIRFVTPVVQDGAVVNVLGYGLEITQRKQTEMKLRDAKEQAEASLAAKERFLATMSHEVRTPLNAVLGMAQLLARTDLTEDQRSYLQSIRFSGNTLLTLLDTVLDFAKLEAGEVDLEQVAFDPVRLAHHVRDMLRSKAKESDLDFRIEADPQLPTSVVGDAARVGQILTNLGSNALKFTDDGSVVICVEEGPASAAPAEDSEAPTWITFRVEDTGIGIPPEQRDRIFGHFNQADTDTGETRKETREGTGLGLAIVQTLVDQMGGTIDLESTPGEGSVFTVRLPFATDGAESTWDGEAISGARPDLADTPSPDTPTPETAVPASRPKDPPADRLNGARLLVVEDNETNQVVVRDLLVGWGAEVDVVGDGVAALERLDAAAYDLVLMDVQMPRMDGLEATRRLRHDLDSDVPVIALTASMLRENRQEAFAAGMDAFVSKPFKSESLCRTVAEHLSDTETASVPSSDTETTSPPSSDTAPTPSSASRPAAETGALSTLDLTFLHENMGGAEAAWDVATTFRDQADAFVDDLAAARDTDDDERLGDLFHSMKSAAQLVGAERLGQLAKTLDHTDPPYPPDRLDAIAEAARETRAALDESIEDLDGG</sequence>
<dbReference type="SUPFAM" id="SSF47226">
    <property type="entry name" value="Histidine-containing phosphotransfer domain, HPT domain"/>
    <property type="match status" value="1"/>
</dbReference>
<evidence type="ECO:0000256" key="6">
    <source>
        <dbReference type="ARBA" id="ARBA00022553"/>
    </source>
</evidence>
<dbReference type="PROSITE" id="PS50894">
    <property type="entry name" value="HPT"/>
    <property type="match status" value="1"/>
</dbReference>
<evidence type="ECO:0000259" key="17">
    <source>
        <dbReference type="PROSITE" id="PS50109"/>
    </source>
</evidence>
<geneLocation type="plasmid" evidence="22 23">
    <name>pSR84</name>
</geneLocation>
<dbReference type="Gene3D" id="1.20.120.160">
    <property type="entry name" value="HPT domain"/>
    <property type="match status" value="1"/>
</dbReference>
<keyword evidence="7 22" id="KW-0808">Transferase</keyword>
<dbReference type="Gene3D" id="3.30.565.10">
    <property type="entry name" value="Histidine kinase-like ATPase, C-terminal domain"/>
    <property type="match status" value="1"/>
</dbReference>
<evidence type="ECO:0000256" key="7">
    <source>
        <dbReference type="ARBA" id="ARBA00022679"/>
    </source>
</evidence>
<accession>D6CW22</accession>
<dbReference type="SMART" id="SM00091">
    <property type="entry name" value="PAS"/>
    <property type="match status" value="5"/>
</dbReference>
<dbReference type="CDD" id="cd00082">
    <property type="entry name" value="HisKA"/>
    <property type="match status" value="1"/>
</dbReference>
<evidence type="ECO:0000256" key="9">
    <source>
        <dbReference type="ARBA" id="ARBA00022777"/>
    </source>
</evidence>
<feature type="domain" description="PAC" evidence="20">
    <location>
        <begin position="884"/>
        <end position="935"/>
    </location>
</feature>
<name>D6CW22_SALRM</name>
<evidence type="ECO:0000256" key="5">
    <source>
        <dbReference type="ARBA" id="ARBA00022519"/>
    </source>
</evidence>
<evidence type="ECO:0000256" key="11">
    <source>
        <dbReference type="ARBA" id="ARBA00022989"/>
    </source>
</evidence>
<dbReference type="Pfam" id="PF00512">
    <property type="entry name" value="HisKA"/>
    <property type="match status" value="1"/>
</dbReference>
<dbReference type="InterPro" id="IPR013767">
    <property type="entry name" value="PAS_fold"/>
</dbReference>
<evidence type="ECO:0000256" key="12">
    <source>
        <dbReference type="ARBA" id="ARBA00023136"/>
    </source>
</evidence>
<dbReference type="Gene3D" id="3.30.450.20">
    <property type="entry name" value="PAS domain"/>
    <property type="match status" value="6"/>
</dbReference>
<keyword evidence="4" id="KW-1003">Cell membrane</keyword>
<feature type="region of interest" description="Disordered" evidence="16">
    <location>
        <begin position="1351"/>
        <end position="1387"/>
    </location>
</feature>
<keyword evidence="11" id="KW-1133">Transmembrane helix</keyword>
<feature type="modified residue" description="Phosphohistidine" evidence="13">
    <location>
        <position position="1444"/>
    </location>
</feature>
<feature type="region of interest" description="Disordered" evidence="16">
    <location>
        <begin position="1189"/>
        <end position="1231"/>
    </location>
</feature>
<feature type="domain" description="PAC" evidence="20">
    <location>
        <begin position="384"/>
        <end position="435"/>
    </location>
</feature>
<dbReference type="SMART" id="SM00387">
    <property type="entry name" value="HATPase_c"/>
    <property type="match status" value="1"/>
</dbReference>
<protein>
    <recommendedName>
        <fullName evidence="3">histidine kinase</fullName>
        <ecNumber evidence="3">2.7.13.3</ecNumber>
    </recommendedName>
</protein>
<dbReference type="InterPro" id="IPR036890">
    <property type="entry name" value="HATPase_C_sf"/>
</dbReference>
<dbReference type="PRINTS" id="PR00344">
    <property type="entry name" value="BCTRLSENSOR"/>
</dbReference>
<feature type="modified residue" description="4-aspartylphosphate" evidence="14">
    <location>
        <position position="1285"/>
    </location>
</feature>
<dbReference type="FunFam" id="3.30.565.10:FF:000010">
    <property type="entry name" value="Sensor histidine kinase RcsC"/>
    <property type="match status" value="1"/>
</dbReference>
<dbReference type="InterPro" id="IPR008207">
    <property type="entry name" value="Sig_transdc_His_kin_Hpt_dom"/>
</dbReference>
<evidence type="ECO:0000256" key="15">
    <source>
        <dbReference type="SAM" id="Coils"/>
    </source>
</evidence>
<dbReference type="SUPFAM" id="SSF55874">
    <property type="entry name" value="ATPase domain of HSP90 chaperone/DNA topoisomerase II/histidine kinase"/>
    <property type="match status" value="1"/>
</dbReference>
<dbReference type="CDD" id="cd16922">
    <property type="entry name" value="HATPase_EvgS-ArcB-TorS-like"/>
    <property type="match status" value="1"/>
</dbReference>
<dbReference type="InterPro" id="IPR013656">
    <property type="entry name" value="PAS_4"/>
</dbReference>
<evidence type="ECO:0000256" key="2">
    <source>
        <dbReference type="ARBA" id="ARBA00004429"/>
    </source>
</evidence>
<dbReference type="Pfam" id="PF00072">
    <property type="entry name" value="Response_reg"/>
    <property type="match status" value="1"/>
</dbReference>
<dbReference type="InterPro" id="IPR004358">
    <property type="entry name" value="Sig_transdc_His_kin-like_C"/>
</dbReference>
<dbReference type="InterPro" id="IPR003594">
    <property type="entry name" value="HATPase_dom"/>
</dbReference>
<dbReference type="SUPFAM" id="SSF52172">
    <property type="entry name" value="CheY-like"/>
    <property type="match status" value="1"/>
</dbReference>
<dbReference type="InterPro" id="IPR001789">
    <property type="entry name" value="Sig_transdc_resp-reg_receiver"/>
</dbReference>
<evidence type="ECO:0000259" key="19">
    <source>
        <dbReference type="PROSITE" id="PS50112"/>
    </source>
</evidence>
<dbReference type="Gene3D" id="3.40.50.2300">
    <property type="match status" value="1"/>
</dbReference>
<dbReference type="SMART" id="SM00448">
    <property type="entry name" value="REC"/>
    <property type="match status" value="1"/>
</dbReference>
<dbReference type="InterPro" id="IPR003661">
    <property type="entry name" value="HisK_dim/P_dom"/>
</dbReference>
<evidence type="ECO:0000256" key="8">
    <source>
        <dbReference type="ARBA" id="ARBA00022692"/>
    </source>
</evidence>
<organism evidence="22 23">
    <name type="scientific">Salinibacter ruber (strain M8)</name>
    <dbReference type="NCBI Taxonomy" id="761659"/>
    <lineage>
        <taxon>Bacteria</taxon>
        <taxon>Pseudomonadati</taxon>
        <taxon>Rhodothermota</taxon>
        <taxon>Rhodothermia</taxon>
        <taxon>Rhodothermales</taxon>
        <taxon>Salinibacteraceae</taxon>
        <taxon>Salinibacter</taxon>
    </lineage>
</organism>
<feature type="domain" description="HPt" evidence="21">
    <location>
        <begin position="1405"/>
        <end position="1498"/>
    </location>
</feature>
<dbReference type="GO" id="GO:0006355">
    <property type="term" value="P:regulation of DNA-templated transcription"/>
    <property type="evidence" value="ECO:0007669"/>
    <property type="project" value="InterPro"/>
</dbReference>
<dbReference type="PROSITE" id="PS50110">
    <property type="entry name" value="RESPONSE_REGULATORY"/>
    <property type="match status" value="1"/>
</dbReference>
<dbReference type="Gene3D" id="1.10.287.130">
    <property type="match status" value="1"/>
</dbReference>
<evidence type="ECO:0000256" key="14">
    <source>
        <dbReference type="PROSITE-ProRule" id="PRU00169"/>
    </source>
</evidence>
<evidence type="ECO:0000259" key="21">
    <source>
        <dbReference type="PROSITE" id="PS50894"/>
    </source>
</evidence>
<evidence type="ECO:0000313" key="23">
    <source>
        <dbReference type="Proteomes" id="UP000000933"/>
    </source>
</evidence>
<evidence type="ECO:0000259" key="20">
    <source>
        <dbReference type="PROSITE" id="PS50113"/>
    </source>
</evidence>
<feature type="compositionally biased region" description="Low complexity" evidence="16">
    <location>
        <begin position="1360"/>
        <end position="1387"/>
    </location>
</feature>
<feature type="domain" description="Histidine kinase" evidence="17">
    <location>
        <begin position="953"/>
        <end position="1185"/>
    </location>
</feature>
<feature type="domain" description="PAS" evidence="19">
    <location>
        <begin position="310"/>
        <end position="380"/>
    </location>
</feature>
<evidence type="ECO:0000256" key="16">
    <source>
        <dbReference type="SAM" id="MobiDB-lite"/>
    </source>
</evidence>
<proteinExistence type="predicted"/>
<dbReference type="CDD" id="cd17546">
    <property type="entry name" value="REC_hyHK_CKI1_RcsC-like"/>
    <property type="match status" value="1"/>
</dbReference>
<dbReference type="PANTHER" id="PTHR43047">
    <property type="entry name" value="TWO-COMPONENT HISTIDINE PROTEIN KINASE"/>
    <property type="match status" value="1"/>
</dbReference>
<dbReference type="Pfam" id="PF02518">
    <property type="entry name" value="HATPase_c"/>
    <property type="match status" value="1"/>
</dbReference>
<evidence type="ECO:0000313" key="22">
    <source>
        <dbReference type="EMBL" id="CBH22851.1"/>
    </source>
</evidence>
<evidence type="ECO:0000256" key="3">
    <source>
        <dbReference type="ARBA" id="ARBA00012438"/>
    </source>
</evidence>
<dbReference type="RefSeq" id="WP_013124686.1">
    <property type="nucleotide sequence ID" value="NC_014157.1"/>
</dbReference>
<dbReference type="CDD" id="cd00130">
    <property type="entry name" value="PAS"/>
    <property type="match status" value="4"/>
</dbReference>
<dbReference type="HOGENOM" id="CLU_248661_0_0_10"/>
<feature type="domain" description="PAC" evidence="20">
    <location>
        <begin position="631"/>
        <end position="681"/>
    </location>
</feature>
<gene>
    <name evidence="22" type="ORF">SRM_p84045</name>
</gene>
<keyword evidence="10" id="KW-0547">Nucleotide-binding</keyword>
<feature type="coiled-coil region" evidence="15">
    <location>
        <begin position="665"/>
        <end position="692"/>
    </location>
</feature>
<keyword evidence="15" id="KW-0175">Coiled coil</keyword>
<dbReference type="InterPro" id="IPR036641">
    <property type="entry name" value="HPT_dom_sf"/>
</dbReference>
<dbReference type="Pfam" id="PF00989">
    <property type="entry name" value="PAS"/>
    <property type="match status" value="1"/>
</dbReference>
<keyword evidence="10" id="KW-0067">ATP-binding</keyword>
<keyword evidence="12" id="KW-0472">Membrane</keyword>
<dbReference type="InterPro" id="IPR000700">
    <property type="entry name" value="PAS-assoc_C"/>
</dbReference>
<evidence type="ECO:0000256" key="4">
    <source>
        <dbReference type="ARBA" id="ARBA00022475"/>
    </source>
</evidence>
<dbReference type="GO" id="GO:0000155">
    <property type="term" value="F:phosphorelay sensor kinase activity"/>
    <property type="evidence" value="ECO:0007669"/>
    <property type="project" value="InterPro"/>
</dbReference>
<dbReference type="SMART" id="SM00086">
    <property type="entry name" value="PAC"/>
    <property type="match status" value="5"/>
</dbReference>
<dbReference type="GO" id="GO:0005886">
    <property type="term" value="C:plasma membrane"/>
    <property type="evidence" value="ECO:0007669"/>
    <property type="project" value="UniProtKB-SubCell"/>
</dbReference>
<dbReference type="InterPro" id="IPR000014">
    <property type="entry name" value="PAS"/>
</dbReference>